<proteinExistence type="predicted"/>
<sequence>MAHSTASVKPSGLLCFVNLDPESLYPWRPDCTYLLAIHPFTFLIHFAVNKAPFTDSVVLQSVLLYV</sequence>
<name>A0ABU7B7I2_9TELE</name>
<evidence type="ECO:0000313" key="1">
    <source>
        <dbReference type="EMBL" id="MED6246542.1"/>
    </source>
</evidence>
<protein>
    <submittedName>
        <fullName evidence="1">Uncharacterized protein</fullName>
    </submittedName>
</protein>
<accession>A0ABU7B7I2</accession>
<feature type="non-terminal residue" evidence="1">
    <location>
        <position position="66"/>
    </location>
</feature>
<reference evidence="1 2" key="1">
    <citation type="submission" date="2021-07" db="EMBL/GenBank/DDBJ databases">
        <authorList>
            <person name="Palmer J.M."/>
        </authorList>
    </citation>
    <scope>NUCLEOTIDE SEQUENCE [LARGE SCALE GENOMIC DNA]</scope>
    <source>
        <strain evidence="1 2">AT_MEX2019</strain>
        <tissue evidence="1">Muscle</tissue>
    </source>
</reference>
<gene>
    <name evidence="1" type="ORF">ATANTOWER_019530</name>
</gene>
<organism evidence="1 2">
    <name type="scientific">Ataeniobius toweri</name>
    <dbReference type="NCBI Taxonomy" id="208326"/>
    <lineage>
        <taxon>Eukaryota</taxon>
        <taxon>Metazoa</taxon>
        <taxon>Chordata</taxon>
        <taxon>Craniata</taxon>
        <taxon>Vertebrata</taxon>
        <taxon>Euteleostomi</taxon>
        <taxon>Actinopterygii</taxon>
        <taxon>Neopterygii</taxon>
        <taxon>Teleostei</taxon>
        <taxon>Neoteleostei</taxon>
        <taxon>Acanthomorphata</taxon>
        <taxon>Ovalentaria</taxon>
        <taxon>Atherinomorphae</taxon>
        <taxon>Cyprinodontiformes</taxon>
        <taxon>Goodeidae</taxon>
        <taxon>Ataeniobius</taxon>
    </lineage>
</organism>
<evidence type="ECO:0000313" key="2">
    <source>
        <dbReference type="Proteomes" id="UP001345963"/>
    </source>
</evidence>
<dbReference type="EMBL" id="JAHUTI010043431">
    <property type="protein sequence ID" value="MED6246542.1"/>
    <property type="molecule type" value="Genomic_DNA"/>
</dbReference>
<dbReference type="Proteomes" id="UP001345963">
    <property type="component" value="Unassembled WGS sequence"/>
</dbReference>
<keyword evidence="2" id="KW-1185">Reference proteome</keyword>
<comment type="caution">
    <text evidence="1">The sequence shown here is derived from an EMBL/GenBank/DDBJ whole genome shotgun (WGS) entry which is preliminary data.</text>
</comment>